<gene>
    <name evidence="3" type="ORF">IE077_000403</name>
</gene>
<evidence type="ECO:0000256" key="2">
    <source>
        <dbReference type="SAM" id="Phobius"/>
    </source>
</evidence>
<dbReference type="Gene3D" id="3.10.20.90">
    <property type="entry name" value="Phosphatidylinositol 3-kinase Catalytic Subunit, Chain A, domain 1"/>
    <property type="match status" value="1"/>
</dbReference>
<dbReference type="EMBL" id="JADAQX010000290">
    <property type="protein sequence ID" value="KAF8820833.1"/>
    <property type="molecule type" value="Genomic_DNA"/>
</dbReference>
<evidence type="ECO:0000313" key="3">
    <source>
        <dbReference type="EMBL" id="KAF8820833.1"/>
    </source>
</evidence>
<keyword evidence="4" id="KW-1185">Reference proteome</keyword>
<feature type="transmembrane region" description="Helical" evidence="2">
    <location>
        <begin position="124"/>
        <end position="146"/>
    </location>
</feature>
<sequence length="158" mass="18176">MQMSEKSQHEKMQAPGDYLNENMKMPKDLNLRFIVTNRKAKSFDASFAPTLLVKEMKKRIVREHWDEVELGSLEKVGYLRIFHGGKEFKDFSRLGEYNISSFPDSPTTCHLFVVPAGSNRGKRLVIYGLDFDVVIVWGITLLVSAVPHKCPREINFEI</sequence>
<dbReference type="Proteomes" id="UP000823046">
    <property type="component" value="Unassembled WGS sequence"/>
</dbReference>
<organism evidence="3 4">
    <name type="scientific">Cardiosporidium cionae</name>
    <dbReference type="NCBI Taxonomy" id="476202"/>
    <lineage>
        <taxon>Eukaryota</taxon>
        <taxon>Sar</taxon>
        <taxon>Alveolata</taxon>
        <taxon>Apicomplexa</taxon>
        <taxon>Aconoidasida</taxon>
        <taxon>Nephromycida</taxon>
        <taxon>Cardiosporidium</taxon>
    </lineage>
</organism>
<feature type="region of interest" description="Disordered" evidence="1">
    <location>
        <begin position="1"/>
        <end position="20"/>
    </location>
</feature>
<keyword evidence="2" id="KW-0812">Transmembrane</keyword>
<reference evidence="3 4" key="1">
    <citation type="journal article" date="2020" name="bioRxiv">
        <title>Metabolic contributions of an alphaproteobacterial endosymbiont in the apicomplexan Cardiosporidium cionae.</title>
        <authorList>
            <person name="Hunter E.S."/>
            <person name="Paight C.J."/>
            <person name="Lane C.E."/>
        </authorList>
    </citation>
    <scope>NUCLEOTIDE SEQUENCE [LARGE SCALE GENOMIC DNA]</scope>
    <source>
        <strain evidence="3">ESH_2018</strain>
    </source>
</reference>
<keyword evidence="2" id="KW-0472">Membrane</keyword>
<evidence type="ECO:0008006" key="5">
    <source>
        <dbReference type="Google" id="ProtNLM"/>
    </source>
</evidence>
<evidence type="ECO:0000313" key="4">
    <source>
        <dbReference type="Proteomes" id="UP000823046"/>
    </source>
</evidence>
<proteinExistence type="predicted"/>
<accession>A0ABQ7JA66</accession>
<comment type="caution">
    <text evidence="3">The sequence shown here is derived from an EMBL/GenBank/DDBJ whole genome shotgun (WGS) entry which is preliminary data.</text>
</comment>
<keyword evidence="2" id="KW-1133">Transmembrane helix</keyword>
<feature type="compositionally biased region" description="Basic and acidic residues" evidence="1">
    <location>
        <begin position="1"/>
        <end position="12"/>
    </location>
</feature>
<dbReference type="InterPro" id="IPR029071">
    <property type="entry name" value="Ubiquitin-like_domsf"/>
</dbReference>
<dbReference type="SUPFAM" id="SSF54236">
    <property type="entry name" value="Ubiquitin-like"/>
    <property type="match status" value="1"/>
</dbReference>
<evidence type="ECO:0000256" key="1">
    <source>
        <dbReference type="SAM" id="MobiDB-lite"/>
    </source>
</evidence>
<protein>
    <recommendedName>
        <fullName evidence="5">UBL3-like ubiquitin domain-containing protein</fullName>
    </recommendedName>
</protein>
<name>A0ABQ7JA66_9APIC</name>